<name>A0A4V3ASH5_9RHOB</name>
<evidence type="ECO:0000313" key="7">
    <source>
        <dbReference type="Proteomes" id="UP000295301"/>
    </source>
</evidence>
<dbReference type="OrthoDB" id="9779746at2"/>
<dbReference type="SUPFAM" id="SSF48498">
    <property type="entry name" value="Tetracyclin repressor-like, C-terminal domain"/>
    <property type="match status" value="1"/>
</dbReference>
<dbReference type="Gene3D" id="1.10.10.60">
    <property type="entry name" value="Homeodomain-like"/>
    <property type="match status" value="1"/>
</dbReference>
<keyword evidence="7" id="KW-1185">Reference proteome</keyword>
<feature type="domain" description="HTH tetR-type" evidence="5">
    <location>
        <begin position="6"/>
        <end position="66"/>
    </location>
</feature>
<feature type="DNA-binding region" description="H-T-H motif" evidence="4">
    <location>
        <begin position="29"/>
        <end position="48"/>
    </location>
</feature>
<accession>A0A4V3ASH5</accession>
<sequence>MSRTASYDRDAALDAAMTLFWVKGFNATSLKDLEDALQMRPGSIYAAFKNKETLFRAALDRYAERTADDLRTLIDTAASPLAALQSHLRGLAQLDPCDKPSTACMLVKTLLEIPRGNDLRDVVTTHLDQIEGILSDALHRARALGELPQTCDPDRLAHRVQTYIFGLKIQAQRETDAESMRTLCADLADEIGGLRQTT</sequence>
<dbReference type="AlphaFoldDB" id="A0A4V3ASH5"/>
<dbReference type="InterPro" id="IPR036271">
    <property type="entry name" value="Tet_transcr_reg_TetR-rel_C_sf"/>
</dbReference>
<dbReference type="Proteomes" id="UP000295301">
    <property type="component" value="Unassembled WGS sequence"/>
</dbReference>
<comment type="caution">
    <text evidence="6">The sequence shown here is derived from an EMBL/GenBank/DDBJ whole genome shotgun (WGS) entry which is preliminary data.</text>
</comment>
<keyword evidence="3" id="KW-0804">Transcription</keyword>
<evidence type="ECO:0000259" key="5">
    <source>
        <dbReference type="PROSITE" id="PS50977"/>
    </source>
</evidence>
<dbReference type="EMBL" id="SMUV01000056">
    <property type="protein sequence ID" value="TDK50475.1"/>
    <property type="molecule type" value="Genomic_DNA"/>
</dbReference>
<dbReference type="InterPro" id="IPR009057">
    <property type="entry name" value="Homeodomain-like_sf"/>
</dbReference>
<keyword evidence="2 4" id="KW-0238">DNA-binding</keyword>
<dbReference type="PANTHER" id="PTHR47506:SF10">
    <property type="entry name" value="TRANSCRIPTIONAL REGULATORY PROTEIN"/>
    <property type="match status" value="1"/>
</dbReference>
<evidence type="ECO:0000256" key="4">
    <source>
        <dbReference type="PROSITE-ProRule" id="PRU00335"/>
    </source>
</evidence>
<dbReference type="Pfam" id="PF00440">
    <property type="entry name" value="TetR_N"/>
    <property type="match status" value="1"/>
</dbReference>
<evidence type="ECO:0000256" key="1">
    <source>
        <dbReference type="ARBA" id="ARBA00023015"/>
    </source>
</evidence>
<reference evidence="6 7" key="1">
    <citation type="submission" date="2019-03" db="EMBL/GenBank/DDBJ databases">
        <title>Ruegeria lutea sp. nov., a novel strain, isolated from marine sediment, the Masan Bay, South Korea.</title>
        <authorList>
            <person name="Kim J."/>
            <person name="Kim D.-Y."/>
            <person name="Lee S.-S."/>
        </authorList>
    </citation>
    <scope>NUCLEOTIDE SEQUENCE [LARGE SCALE GENOMIC DNA]</scope>
    <source>
        <strain evidence="6 7">318-1</strain>
    </source>
</reference>
<dbReference type="SUPFAM" id="SSF46689">
    <property type="entry name" value="Homeodomain-like"/>
    <property type="match status" value="1"/>
</dbReference>
<dbReference type="InterPro" id="IPR011075">
    <property type="entry name" value="TetR_C"/>
</dbReference>
<dbReference type="InterPro" id="IPR001647">
    <property type="entry name" value="HTH_TetR"/>
</dbReference>
<dbReference type="GO" id="GO:0003677">
    <property type="term" value="F:DNA binding"/>
    <property type="evidence" value="ECO:0007669"/>
    <property type="project" value="UniProtKB-UniRule"/>
</dbReference>
<dbReference type="PROSITE" id="PS50977">
    <property type="entry name" value="HTH_TETR_2"/>
    <property type="match status" value="1"/>
</dbReference>
<evidence type="ECO:0000313" key="6">
    <source>
        <dbReference type="EMBL" id="TDK50475.1"/>
    </source>
</evidence>
<protein>
    <submittedName>
        <fullName evidence="6">TetR/AcrR family transcriptional regulator</fullName>
    </submittedName>
</protein>
<dbReference type="Gene3D" id="1.10.357.10">
    <property type="entry name" value="Tetracycline Repressor, domain 2"/>
    <property type="match status" value="1"/>
</dbReference>
<dbReference type="PANTHER" id="PTHR47506">
    <property type="entry name" value="TRANSCRIPTIONAL REGULATORY PROTEIN"/>
    <property type="match status" value="1"/>
</dbReference>
<organism evidence="6 7">
    <name type="scientific">Antarcticimicrobium luteum</name>
    <dbReference type="NCBI Taxonomy" id="2547397"/>
    <lineage>
        <taxon>Bacteria</taxon>
        <taxon>Pseudomonadati</taxon>
        <taxon>Pseudomonadota</taxon>
        <taxon>Alphaproteobacteria</taxon>
        <taxon>Rhodobacterales</taxon>
        <taxon>Paracoccaceae</taxon>
        <taxon>Antarcticimicrobium</taxon>
    </lineage>
</organism>
<keyword evidence="1" id="KW-0805">Transcription regulation</keyword>
<evidence type="ECO:0000256" key="3">
    <source>
        <dbReference type="ARBA" id="ARBA00023163"/>
    </source>
</evidence>
<gene>
    <name evidence="6" type="ORF">E1832_06570</name>
</gene>
<dbReference type="Pfam" id="PF16925">
    <property type="entry name" value="TetR_C_13"/>
    <property type="match status" value="1"/>
</dbReference>
<evidence type="ECO:0000256" key="2">
    <source>
        <dbReference type="ARBA" id="ARBA00023125"/>
    </source>
</evidence>
<proteinExistence type="predicted"/>